<name>W0AGU2_9SPHN</name>
<sequence>MKIMAQRSDTCIFPAVKDSPEVIFFGWGR</sequence>
<organism evidence="1 2">
    <name type="scientific">Sphingomonas sanxanigenens DSM 19645 = NX02</name>
    <dbReference type="NCBI Taxonomy" id="1123269"/>
    <lineage>
        <taxon>Bacteria</taxon>
        <taxon>Pseudomonadati</taxon>
        <taxon>Pseudomonadota</taxon>
        <taxon>Alphaproteobacteria</taxon>
        <taxon>Sphingomonadales</taxon>
        <taxon>Sphingomonadaceae</taxon>
        <taxon>Sphingomonas</taxon>
    </lineage>
</organism>
<evidence type="ECO:0000313" key="1">
    <source>
        <dbReference type="EMBL" id="AHE56346.1"/>
    </source>
</evidence>
<dbReference type="AlphaFoldDB" id="W0AGU2"/>
<dbReference type="HOGENOM" id="CLU_3410223_0_0_5"/>
<gene>
    <name evidence="1" type="ORF">NX02_23670</name>
</gene>
<dbReference type="KEGG" id="ssan:NX02_23670"/>
<protein>
    <submittedName>
        <fullName evidence="1">Uncharacterized protein</fullName>
    </submittedName>
</protein>
<dbReference type="EMBL" id="CP006644">
    <property type="protein sequence ID" value="AHE56346.1"/>
    <property type="molecule type" value="Genomic_DNA"/>
</dbReference>
<reference evidence="1 2" key="1">
    <citation type="submission" date="2013-07" db="EMBL/GenBank/DDBJ databases">
        <title>Completed genome of Sphingomonas sanxanigenens NX02.</title>
        <authorList>
            <person name="Ma T."/>
            <person name="Huang H."/>
            <person name="Wu M."/>
            <person name="Li X."/>
            <person name="Li G."/>
        </authorList>
    </citation>
    <scope>NUCLEOTIDE SEQUENCE [LARGE SCALE GENOMIC DNA]</scope>
    <source>
        <strain evidence="1 2">NX02</strain>
    </source>
</reference>
<dbReference type="Proteomes" id="UP000018851">
    <property type="component" value="Chromosome"/>
</dbReference>
<accession>W0AGU2</accession>
<keyword evidence="2" id="KW-1185">Reference proteome</keyword>
<proteinExistence type="predicted"/>
<evidence type="ECO:0000313" key="2">
    <source>
        <dbReference type="Proteomes" id="UP000018851"/>
    </source>
</evidence>